<dbReference type="GO" id="GO:0002238">
    <property type="term" value="P:response to molecule of fungal origin"/>
    <property type="evidence" value="ECO:0007669"/>
    <property type="project" value="UniProtKB-ARBA"/>
</dbReference>
<dbReference type="GO" id="GO:0016706">
    <property type="term" value="F:2-oxoglutarate-dependent dioxygenase activity"/>
    <property type="evidence" value="ECO:0007669"/>
    <property type="project" value="UniProtKB-ARBA"/>
</dbReference>
<dbReference type="EMBL" id="SDAM02000152">
    <property type="protein sequence ID" value="KAH6827137.1"/>
    <property type="molecule type" value="Genomic_DNA"/>
</dbReference>
<evidence type="ECO:0000256" key="8">
    <source>
        <dbReference type="ARBA" id="ARBA00059922"/>
    </source>
</evidence>
<evidence type="ECO:0000313" key="11">
    <source>
        <dbReference type="EMBL" id="KAH6827137.1"/>
    </source>
</evidence>
<keyword evidence="7" id="KW-0539">Nucleus</keyword>
<evidence type="ECO:0000256" key="9">
    <source>
        <dbReference type="RuleBase" id="RU003682"/>
    </source>
</evidence>
<evidence type="ECO:0000256" key="3">
    <source>
        <dbReference type="ARBA" id="ARBA00008056"/>
    </source>
</evidence>
<evidence type="ECO:0000256" key="2">
    <source>
        <dbReference type="ARBA" id="ARBA00004496"/>
    </source>
</evidence>
<dbReference type="AlphaFoldDB" id="A0AAD4J4V6"/>
<dbReference type="PANTHER" id="PTHR47991">
    <property type="entry name" value="OXOGLUTARATE/IRON-DEPENDENT DIOXYGENASE"/>
    <property type="match status" value="1"/>
</dbReference>
<evidence type="ECO:0000256" key="6">
    <source>
        <dbReference type="ARBA" id="ARBA00023004"/>
    </source>
</evidence>
<reference evidence="11 12" key="1">
    <citation type="journal article" date="2021" name="Nat. Commun.">
        <title>Incipient diploidization of the medicinal plant Perilla within 10,000 years.</title>
        <authorList>
            <person name="Zhang Y."/>
            <person name="Shen Q."/>
            <person name="Leng L."/>
            <person name="Zhang D."/>
            <person name="Chen S."/>
            <person name="Shi Y."/>
            <person name="Ning Z."/>
            <person name="Chen S."/>
        </authorList>
    </citation>
    <scope>NUCLEOTIDE SEQUENCE [LARGE SCALE GENOMIC DNA]</scope>
    <source>
        <strain evidence="12">cv. PC099</strain>
    </source>
</reference>
<dbReference type="Pfam" id="PF03171">
    <property type="entry name" value="2OG-FeII_Oxy"/>
    <property type="match status" value="1"/>
</dbReference>
<proteinExistence type="inferred from homology"/>
<dbReference type="GO" id="GO:0005634">
    <property type="term" value="C:nucleus"/>
    <property type="evidence" value="ECO:0007669"/>
    <property type="project" value="UniProtKB-SubCell"/>
</dbReference>
<keyword evidence="4" id="KW-0963">Cytoplasm</keyword>
<evidence type="ECO:0000259" key="10">
    <source>
        <dbReference type="PROSITE" id="PS51471"/>
    </source>
</evidence>
<dbReference type="Proteomes" id="UP001190926">
    <property type="component" value="Unassembled WGS sequence"/>
</dbReference>
<dbReference type="InterPro" id="IPR005123">
    <property type="entry name" value="Oxoglu/Fe-dep_dioxygenase_dom"/>
</dbReference>
<dbReference type="GO" id="GO:0009805">
    <property type="term" value="P:coumarin biosynthetic process"/>
    <property type="evidence" value="ECO:0007669"/>
    <property type="project" value="UniProtKB-ARBA"/>
</dbReference>
<keyword evidence="12" id="KW-1185">Reference proteome</keyword>
<evidence type="ECO:0000313" key="12">
    <source>
        <dbReference type="Proteomes" id="UP001190926"/>
    </source>
</evidence>
<dbReference type="PROSITE" id="PS51471">
    <property type="entry name" value="FE2OG_OXY"/>
    <property type="match status" value="1"/>
</dbReference>
<dbReference type="GO" id="GO:0046872">
    <property type="term" value="F:metal ion binding"/>
    <property type="evidence" value="ECO:0007669"/>
    <property type="project" value="UniProtKB-KW"/>
</dbReference>
<feature type="domain" description="Fe2OG dioxygenase" evidence="10">
    <location>
        <begin position="200"/>
        <end position="300"/>
    </location>
</feature>
<evidence type="ECO:0000256" key="7">
    <source>
        <dbReference type="ARBA" id="ARBA00023242"/>
    </source>
</evidence>
<comment type="similarity">
    <text evidence="3 9">Belongs to the iron/ascorbate-dependent oxidoreductase family.</text>
</comment>
<dbReference type="FunFam" id="2.60.120.330:FF:000015">
    <property type="entry name" value="Protein DMR6-LIKE OXYGENASE 1"/>
    <property type="match status" value="1"/>
</dbReference>
<dbReference type="InterPro" id="IPR044861">
    <property type="entry name" value="IPNS-like_FE2OG_OXY"/>
</dbReference>
<dbReference type="InterPro" id="IPR027443">
    <property type="entry name" value="IPNS-like_sf"/>
</dbReference>
<organism evidence="11 12">
    <name type="scientific">Perilla frutescens var. hirtella</name>
    <name type="common">Perilla citriodora</name>
    <name type="synonym">Perilla setoyensis</name>
    <dbReference type="NCBI Taxonomy" id="608512"/>
    <lineage>
        <taxon>Eukaryota</taxon>
        <taxon>Viridiplantae</taxon>
        <taxon>Streptophyta</taxon>
        <taxon>Embryophyta</taxon>
        <taxon>Tracheophyta</taxon>
        <taxon>Spermatophyta</taxon>
        <taxon>Magnoliopsida</taxon>
        <taxon>eudicotyledons</taxon>
        <taxon>Gunneridae</taxon>
        <taxon>Pentapetalae</taxon>
        <taxon>asterids</taxon>
        <taxon>lamiids</taxon>
        <taxon>Lamiales</taxon>
        <taxon>Lamiaceae</taxon>
        <taxon>Nepetoideae</taxon>
        <taxon>Elsholtzieae</taxon>
        <taxon>Perilla</taxon>
    </lineage>
</organism>
<dbReference type="InterPro" id="IPR026992">
    <property type="entry name" value="DIOX_N"/>
</dbReference>
<dbReference type="Gene3D" id="2.60.120.330">
    <property type="entry name" value="B-lactam Antibiotic, Isopenicillin N Synthase, Chain"/>
    <property type="match status" value="1"/>
</dbReference>
<dbReference type="InterPro" id="IPR050295">
    <property type="entry name" value="Plant_2OG-oxidoreductases"/>
</dbReference>
<gene>
    <name evidence="11" type="ORF">C2S53_014629</name>
</gene>
<dbReference type="GO" id="GO:0005737">
    <property type="term" value="C:cytoplasm"/>
    <property type="evidence" value="ECO:0007669"/>
    <property type="project" value="UniProtKB-SubCell"/>
</dbReference>
<keyword evidence="9" id="KW-0560">Oxidoreductase</keyword>
<evidence type="ECO:0000256" key="1">
    <source>
        <dbReference type="ARBA" id="ARBA00004123"/>
    </source>
</evidence>
<protein>
    <recommendedName>
        <fullName evidence="10">Fe2OG dioxygenase domain-containing protein</fullName>
    </recommendedName>
</protein>
<evidence type="ECO:0000256" key="5">
    <source>
        <dbReference type="ARBA" id="ARBA00022723"/>
    </source>
</evidence>
<comment type="subcellular location">
    <subcellularLocation>
        <location evidence="2">Cytoplasm</location>
    </subcellularLocation>
    <subcellularLocation>
        <location evidence="1">Nucleus</location>
    </subcellularLocation>
</comment>
<keyword evidence="5 9" id="KW-0479">Metal-binding</keyword>
<accession>A0AAD4J4V6</accession>
<comment type="caution">
    <text evidence="11">The sequence shown here is derived from an EMBL/GenBank/DDBJ whole genome shotgun (WGS) entry which is preliminary data.</text>
</comment>
<dbReference type="SUPFAM" id="SSF51197">
    <property type="entry name" value="Clavaminate synthase-like"/>
    <property type="match status" value="1"/>
</dbReference>
<comment type="function">
    <text evidence="8">Involved in the regulation of shoot development and salicylic acid (SA) homeostasis.</text>
</comment>
<name>A0AAD4J4V6_PERFH</name>
<sequence length="351" mass="39526">MESESALDWKKGVKNLMESSPKLKKLPPQFVLPLETNPLSVNYAEIPIIDLSGLNGASHTRVSTVKAIASACQHWGIFTIINHGISEALKEEMMKVGEEFFSLNLREKMKYASDDVMSSVRYGTSLNTSKKHDLHWRDFFRHYGHPFEETFHLWPLNPPQYRNVAREYLDEVRQMAMKIVGAISESLGLESRYIEECLGEGVQILAANYYPPCPEPHKTLGLAPHSDHGALTILTQNGVDGLQIKHHQTWLAVHHLPASFLVNIGDYFEILSNGKYKSVEHRATVNAQRTRISIAVGHGPHLSSLIGPAAPLVDEKEVIQYEPIKYEDYIRLQQSSTVRGKSALQALRPNK</sequence>
<evidence type="ECO:0000256" key="4">
    <source>
        <dbReference type="ARBA" id="ARBA00022490"/>
    </source>
</evidence>
<dbReference type="Pfam" id="PF14226">
    <property type="entry name" value="DIOX_N"/>
    <property type="match status" value="1"/>
</dbReference>
<keyword evidence="6 9" id="KW-0408">Iron</keyword>